<proteinExistence type="predicted"/>
<organism evidence="1 2">
    <name type="scientific">Oryza sativa subsp. japonica</name>
    <name type="common">Rice</name>
    <dbReference type="NCBI Taxonomy" id="39947"/>
    <lineage>
        <taxon>Eukaryota</taxon>
        <taxon>Viridiplantae</taxon>
        <taxon>Streptophyta</taxon>
        <taxon>Embryophyta</taxon>
        <taxon>Tracheophyta</taxon>
        <taxon>Spermatophyta</taxon>
        <taxon>Magnoliopsida</taxon>
        <taxon>Liliopsida</taxon>
        <taxon>Poales</taxon>
        <taxon>Poaceae</taxon>
        <taxon>BOP clade</taxon>
        <taxon>Oryzoideae</taxon>
        <taxon>Oryzeae</taxon>
        <taxon>Oryzinae</taxon>
        <taxon>Oryza</taxon>
        <taxon>Oryza sativa</taxon>
    </lineage>
</organism>
<dbReference type="EMBL" id="AP004299">
    <property type="protein sequence ID" value="BAC45118.1"/>
    <property type="molecule type" value="Genomic_DNA"/>
</dbReference>
<dbReference type="AlphaFoldDB" id="Q8GVS6"/>
<name>Q8GVS6_ORYSJ</name>
<accession>Q8GVS6</accession>
<evidence type="ECO:0000313" key="1">
    <source>
        <dbReference type="EMBL" id="BAC45118.1"/>
    </source>
</evidence>
<gene>
    <name evidence="1" type="primary">P0434A03.116</name>
</gene>
<reference evidence="2" key="1">
    <citation type="journal article" date="2005" name="Nature">
        <title>The map-based sequence of the rice genome.</title>
        <authorList>
            <consortium name="International rice genome sequencing project (IRGSP)"/>
            <person name="Matsumoto T."/>
            <person name="Wu J."/>
            <person name="Kanamori H."/>
            <person name="Katayose Y."/>
            <person name="Fujisawa M."/>
            <person name="Namiki N."/>
            <person name="Mizuno H."/>
            <person name="Yamamoto K."/>
            <person name="Antonio B.A."/>
            <person name="Baba T."/>
            <person name="Sakata K."/>
            <person name="Nagamura Y."/>
            <person name="Aoki H."/>
            <person name="Arikawa K."/>
            <person name="Arita K."/>
            <person name="Bito T."/>
            <person name="Chiden Y."/>
            <person name="Fujitsuka N."/>
            <person name="Fukunaka R."/>
            <person name="Hamada M."/>
            <person name="Harada C."/>
            <person name="Hayashi A."/>
            <person name="Hijishita S."/>
            <person name="Honda M."/>
            <person name="Hosokawa S."/>
            <person name="Ichikawa Y."/>
            <person name="Idonuma A."/>
            <person name="Iijima M."/>
            <person name="Ikeda M."/>
            <person name="Ikeno M."/>
            <person name="Ito K."/>
            <person name="Ito S."/>
            <person name="Ito T."/>
            <person name="Ito Y."/>
            <person name="Ito Y."/>
            <person name="Iwabuchi A."/>
            <person name="Kamiya K."/>
            <person name="Karasawa W."/>
            <person name="Kurita K."/>
            <person name="Katagiri S."/>
            <person name="Kikuta A."/>
            <person name="Kobayashi H."/>
            <person name="Kobayashi N."/>
            <person name="Machita K."/>
            <person name="Maehara T."/>
            <person name="Masukawa M."/>
            <person name="Mizubayashi T."/>
            <person name="Mukai Y."/>
            <person name="Nagasaki H."/>
            <person name="Nagata Y."/>
            <person name="Naito S."/>
            <person name="Nakashima M."/>
            <person name="Nakama Y."/>
            <person name="Nakamichi Y."/>
            <person name="Nakamura M."/>
            <person name="Meguro A."/>
            <person name="Negishi M."/>
            <person name="Ohta I."/>
            <person name="Ohta T."/>
            <person name="Okamoto M."/>
            <person name="Ono N."/>
            <person name="Saji S."/>
            <person name="Sakaguchi M."/>
            <person name="Sakai K."/>
            <person name="Shibata M."/>
            <person name="Shimokawa T."/>
            <person name="Song J."/>
            <person name="Takazaki Y."/>
            <person name="Terasawa K."/>
            <person name="Tsugane M."/>
            <person name="Tsuji K."/>
            <person name="Ueda S."/>
            <person name="Waki K."/>
            <person name="Yamagata H."/>
            <person name="Yamamoto M."/>
            <person name="Yamamoto S."/>
            <person name="Yamane H."/>
            <person name="Yoshiki S."/>
            <person name="Yoshihara R."/>
            <person name="Yukawa K."/>
            <person name="Zhong H."/>
            <person name="Yano M."/>
            <person name="Yuan Q."/>
            <person name="Ouyang S."/>
            <person name="Liu J."/>
            <person name="Jones K.M."/>
            <person name="Gansberger K."/>
            <person name="Moffat K."/>
            <person name="Hill J."/>
            <person name="Bera J."/>
            <person name="Fadrosh D."/>
            <person name="Jin S."/>
            <person name="Johri S."/>
            <person name="Kim M."/>
            <person name="Overton L."/>
            <person name="Reardon M."/>
            <person name="Tsitrin T."/>
            <person name="Vuong H."/>
            <person name="Weaver B."/>
            <person name="Ciecko A."/>
            <person name="Tallon L."/>
            <person name="Jackson J."/>
            <person name="Pai G."/>
            <person name="Aken S.V."/>
            <person name="Utterback T."/>
            <person name="Reidmuller S."/>
            <person name="Feldblyum T."/>
            <person name="Hsiao J."/>
            <person name="Zismann V."/>
            <person name="Iobst S."/>
            <person name="de Vazeille A.R."/>
            <person name="Buell C.R."/>
            <person name="Ying K."/>
            <person name="Li Y."/>
            <person name="Lu T."/>
            <person name="Huang Y."/>
            <person name="Zhao Q."/>
            <person name="Feng Q."/>
            <person name="Zhang L."/>
            <person name="Zhu J."/>
            <person name="Weng Q."/>
            <person name="Mu J."/>
            <person name="Lu Y."/>
            <person name="Fan D."/>
            <person name="Liu Y."/>
            <person name="Guan J."/>
            <person name="Zhang Y."/>
            <person name="Yu S."/>
            <person name="Liu X."/>
            <person name="Zhang Y."/>
            <person name="Hong G."/>
            <person name="Han B."/>
            <person name="Choisne N."/>
            <person name="Demange N."/>
            <person name="Orjeda G."/>
            <person name="Samain S."/>
            <person name="Cattolico L."/>
            <person name="Pelletier E."/>
            <person name="Couloux A."/>
            <person name="Segurens B."/>
            <person name="Wincker P."/>
            <person name="D'Hont A."/>
            <person name="Scarpelli C."/>
            <person name="Weissenbach J."/>
            <person name="Salanoubat M."/>
            <person name="Quetier F."/>
            <person name="Yu Y."/>
            <person name="Kim H.R."/>
            <person name="Rambo T."/>
            <person name="Currie J."/>
            <person name="Collura K."/>
            <person name="Luo M."/>
            <person name="Yang T."/>
            <person name="Ammiraju J.S.S."/>
            <person name="Engler F."/>
            <person name="Soderlund C."/>
            <person name="Wing R.A."/>
            <person name="Palmer L.E."/>
            <person name="de la Bastide M."/>
            <person name="Spiegel L."/>
            <person name="Nascimento L."/>
            <person name="Zutavern T."/>
            <person name="O'Shaughnessy A."/>
            <person name="Dike S."/>
            <person name="Dedhia N."/>
            <person name="Preston R."/>
            <person name="Balija V."/>
            <person name="McCombie W.R."/>
            <person name="Chow T."/>
            <person name="Chen H."/>
            <person name="Chung M."/>
            <person name="Chen C."/>
            <person name="Shaw J."/>
            <person name="Wu H."/>
            <person name="Hsiao K."/>
            <person name="Chao Y."/>
            <person name="Chu M."/>
            <person name="Cheng C."/>
            <person name="Hour A."/>
            <person name="Lee P."/>
            <person name="Lin S."/>
            <person name="Lin Y."/>
            <person name="Liou J."/>
            <person name="Liu S."/>
            <person name="Hsing Y."/>
            <person name="Raghuvanshi S."/>
            <person name="Mohanty A."/>
            <person name="Bharti A.K."/>
            <person name="Gaur A."/>
            <person name="Gupta V."/>
            <person name="Kumar D."/>
            <person name="Ravi V."/>
            <person name="Vij S."/>
            <person name="Kapur A."/>
            <person name="Khurana P."/>
            <person name="Khurana P."/>
            <person name="Khurana J.P."/>
            <person name="Tyagi A.K."/>
            <person name="Gaikwad K."/>
            <person name="Singh A."/>
            <person name="Dalal V."/>
            <person name="Srivastava S."/>
            <person name="Dixit A."/>
            <person name="Pal A.K."/>
            <person name="Ghazi I.A."/>
            <person name="Yadav M."/>
            <person name="Pandit A."/>
            <person name="Bhargava A."/>
            <person name="Sureshbabu K."/>
            <person name="Batra K."/>
            <person name="Sharma T.R."/>
            <person name="Mohapatra T."/>
            <person name="Singh N.K."/>
            <person name="Messing J."/>
            <person name="Nelson A.B."/>
            <person name="Fuks G."/>
            <person name="Kavchok S."/>
            <person name="Keizer G."/>
            <person name="Linton E."/>
            <person name="Llaca V."/>
            <person name="Song R."/>
            <person name="Tanyolac B."/>
            <person name="Young S."/>
            <person name="Ho-Il K."/>
            <person name="Hahn J.H."/>
            <person name="Sangsakoo G."/>
            <person name="Vanavichit A."/>
            <person name="de Mattos Luiz.A.T."/>
            <person name="Zimmer P.D."/>
            <person name="Malone G."/>
            <person name="Dellagostin O."/>
            <person name="de Oliveira A.C."/>
            <person name="Bevan M."/>
            <person name="Bancroft I."/>
            <person name="Minx P."/>
            <person name="Cordum H."/>
            <person name="Wilson R."/>
            <person name="Cheng Z."/>
            <person name="Jin W."/>
            <person name="Jiang J."/>
            <person name="Leong S.A."/>
            <person name="Iwama H."/>
            <person name="Gojobori T."/>
            <person name="Itoh T."/>
            <person name="Niimura Y."/>
            <person name="Fujii Y."/>
            <person name="Habara T."/>
            <person name="Sakai H."/>
            <person name="Sato Y."/>
            <person name="Wilson G."/>
            <person name="Kumar K."/>
            <person name="McCouch S."/>
            <person name="Juretic N."/>
            <person name="Hoen D."/>
            <person name="Wright S."/>
            <person name="Bruskiewich R."/>
            <person name="Bureau T."/>
            <person name="Miyao A."/>
            <person name="Hirochika H."/>
            <person name="Nishikawa T."/>
            <person name="Kadowaki K."/>
            <person name="Sugiura M."/>
            <person name="Burr B."/>
            <person name="Sasaki T."/>
        </authorList>
    </citation>
    <scope>NUCLEOTIDE SEQUENCE [LARGE SCALE GENOMIC DNA]</scope>
    <source>
        <strain evidence="2">cv. Nipponbare</strain>
    </source>
</reference>
<protein>
    <submittedName>
        <fullName evidence="1">Uncharacterized protein</fullName>
    </submittedName>
</protein>
<reference evidence="2" key="2">
    <citation type="journal article" date="2008" name="Nucleic Acids Res.">
        <title>The rice annotation project database (RAP-DB): 2008 update.</title>
        <authorList>
            <consortium name="The rice annotation project (RAP)"/>
        </authorList>
    </citation>
    <scope>GENOME REANNOTATION</scope>
    <source>
        <strain evidence="2">cv. Nipponbare</strain>
    </source>
</reference>
<dbReference type="Proteomes" id="UP000000763">
    <property type="component" value="Chromosome 7"/>
</dbReference>
<evidence type="ECO:0000313" key="2">
    <source>
        <dbReference type="Proteomes" id="UP000000763"/>
    </source>
</evidence>
<sequence length="128" mass="13866">MDASNASCIAQLTLTGALSSTKAHYQIFAPIITSAWEYGSCLPDAAGEGIVGCGSGRWPEKHEGLQEVGDRERIADFSLLMLPAQLQSCRRRRLRASCEEGHRLKAVVAAIRSYRGEDGDTEVERGAN</sequence>